<dbReference type="Proteomes" id="UP000265040">
    <property type="component" value="Chromosome 12"/>
</dbReference>
<proteinExistence type="predicted"/>
<accession>A0A3Q1IPG5</accession>
<evidence type="ECO:0000256" key="1">
    <source>
        <dbReference type="SAM" id="MobiDB-lite"/>
    </source>
</evidence>
<reference evidence="2" key="1">
    <citation type="submission" date="2021-04" db="EMBL/GenBank/DDBJ databases">
        <authorList>
            <consortium name="Wellcome Sanger Institute Data Sharing"/>
        </authorList>
    </citation>
    <scope>NUCLEOTIDE SEQUENCE [LARGE SCALE GENOMIC DNA]</scope>
</reference>
<dbReference type="Ensembl" id="ENSATET00000024059.3">
    <property type="protein sequence ID" value="ENSATEP00000023677.2"/>
    <property type="gene ID" value="ENSATEG00000016420.3"/>
</dbReference>
<dbReference type="GeneTree" id="ENSGT00650000094838"/>
<dbReference type="InParanoid" id="A0A3Q1IPG5"/>
<protein>
    <submittedName>
        <fullName evidence="2">Uncharacterized protein</fullName>
    </submittedName>
</protein>
<dbReference type="AlphaFoldDB" id="A0A3Q1IPG5"/>
<feature type="region of interest" description="Disordered" evidence="1">
    <location>
        <begin position="1"/>
        <end position="26"/>
    </location>
</feature>
<reference evidence="2" key="2">
    <citation type="submission" date="2025-08" db="UniProtKB">
        <authorList>
            <consortium name="Ensembl"/>
        </authorList>
    </citation>
    <scope>IDENTIFICATION</scope>
</reference>
<sequence length="97" mass="11275">MMGKKSIESLPEPQETNLERDYLKPPEAAGVTELDLYERLMQHKKQTQMNPQTANGLLGLGNSWREENRDKYLREVTETLNKFNIVITALWMSNHTL</sequence>
<dbReference type="STRING" id="64144.ENSATEP00000023677"/>
<keyword evidence="3" id="KW-1185">Reference proteome</keyword>
<evidence type="ECO:0000313" key="3">
    <source>
        <dbReference type="Proteomes" id="UP000265040"/>
    </source>
</evidence>
<dbReference type="OMA" id="CYSWTCR"/>
<name>A0A3Q1IPG5_ANATE</name>
<reference evidence="2" key="3">
    <citation type="submission" date="2025-09" db="UniProtKB">
        <authorList>
            <consortium name="Ensembl"/>
        </authorList>
    </citation>
    <scope>IDENTIFICATION</scope>
</reference>
<evidence type="ECO:0000313" key="2">
    <source>
        <dbReference type="Ensembl" id="ENSATEP00000023677.2"/>
    </source>
</evidence>
<organism evidence="2 3">
    <name type="scientific">Anabas testudineus</name>
    <name type="common">Climbing perch</name>
    <name type="synonym">Anthias testudineus</name>
    <dbReference type="NCBI Taxonomy" id="64144"/>
    <lineage>
        <taxon>Eukaryota</taxon>
        <taxon>Metazoa</taxon>
        <taxon>Chordata</taxon>
        <taxon>Craniata</taxon>
        <taxon>Vertebrata</taxon>
        <taxon>Euteleostomi</taxon>
        <taxon>Actinopterygii</taxon>
        <taxon>Neopterygii</taxon>
        <taxon>Teleostei</taxon>
        <taxon>Neoteleostei</taxon>
        <taxon>Acanthomorphata</taxon>
        <taxon>Anabantaria</taxon>
        <taxon>Anabantiformes</taxon>
        <taxon>Anabantoidei</taxon>
        <taxon>Anabantidae</taxon>
        <taxon>Anabas</taxon>
    </lineage>
</organism>